<feature type="chain" id="PRO_5017240479" evidence="1">
    <location>
        <begin position="25"/>
        <end position="232"/>
    </location>
</feature>
<dbReference type="EMBL" id="QWGE01000004">
    <property type="protein sequence ID" value="RIJ36808.1"/>
    <property type="molecule type" value="Genomic_DNA"/>
</dbReference>
<comment type="caution">
    <text evidence="2">The sequence shown here is derived from an EMBL/GenBank/DDBJ whole genome shotgun (WGS) entry which is preliminary data.</text>
</comment>
<dbReference type="OrthoDB" id="1118734at2"/>
<keyword evidence="3" id="KW-1185">Reference proteome</keyword>
<evidence type="ECO:0000313" key="2">
    <source>
        <dbReference type="EMBL" id="RIJ36808.1"/>
    </source>
</evidence>
<dbReference type="InterPro" id="IPR019619">
    <property type="entry name" value="DUF2490"/>
</dbReference>
<reference evidence="3" key="1">
    <citation type="submission" date="2018-08" db="EMBL/GenBank/DDBJ databases">
        <title>Mucilaginibacter sp. MYSH2.</title>
        <authorList>
            <person name="Seo T."/>
        </authorList>
    </citation>
    <scope>NUCLEOTIDE SEQUENCE [LARGE SCALE GENOMIC DNA]</scope>
    <source>
        <strain evidence="3">KIRAN</strain>
    </source>
</reference>
<proteinExistence type="predicted"/>
<dbReference type="RefSeq" id="WP_119432745.1">
    <property type="nucleotide sequence ID" value="NZ_QWGE01000004.1"/>
</dbReference>
<protein>
    <submittedName>
        <fullName evidence="2">DUF2490 domain-containing protein</fullName>
    </submittedName>
</protein>
<dbReference type="Proteomes" id="UP000266005">
    <property type="component" value="Unassembled WGS sequence"/>
</dbReference>
<dbReference type="AlphaFoldDB" id="A0A399S0J0"/>
<feature type="signal peptide" evidence="1">
    <location>
        <begin position="1"/>
        <end position="24"/>
    </location>
</feature>
<accession>A0A399S0J0</accession>
<gene>
    <name evidence="2" type="ORF">D1627_13310</name>
</gene>
<evidence type="ECO:0000256" key="1">
    <source>
        <dbReference type="SAM" id="SignalP"/>
    </source>
</evidence>
<sequence>MSKKILLALIAVCLFLPKAGVAQINEDKLGAWYMYFFNTTFKDSQWGVQGDIQYRNWNVAGDLEQLLIRSGVTYTPRDANVTFTLGYANITTGAYGSSDATTTESRIYQEALVPVKVGSRFYLTNRFRFEQRFVEDQDFRTRYRYNLMLNVPLNKVALEENAVYLALYNEVFINGQQDIGDDRTVEYFDRNRAYAGMGFVIKPGLRVQLGYMNQKTDNWGKNQLQVGLHHKF</sequence>
<organism evidence="2 3">
    <name type="scientific">Pontibacter oryzae</name>
    <dbReference type="NCBI Taxonomy" id="2304593"/>
    <lineage>
        <taxon>Bacteria</taxon>
        <taxon>Pseudomonadati</taxon>
        <taxon>Bacteroidota</taxon>
        <taxon>Cytophagia</taxon>
        <taxon>Cytophagales</taxon>
        <taxon>Hymenobacteraceae</taxon>
        <taxon>Pontibacter</taxon>
    </lineage>
</organism>
<dbReference type="Pfam" id="PF10677">
    <property type="entry name" value="DUF2490"/>
    <property type="match status" value="1"/>
</dbReference>
<evidence type="ECO:0000313" key="3">
    <source>
        <dbReference type="Proteomes" id="UP000266005"/>
    </source>
</evidence>
<keyword evidence="1" id="KW-0732">Signal</keyword>
<name>A0A399S0J0_9BACT</name>